<evidence type="ECO:0000256" key="7">
    <source>
        <dbReference type="PIRSR" id="PIRSR602386-1"/>
    </source>
</evidence>
<dbReference type="PANTHER" id="PTHR36507:SF1">
    <property type="entry name" value="BLL1555 PROTEIN"/>
    <property type="match status" value="1"/>
</dbReference>
<evidence type="ECO:0000313" key="11">
    <source>
        <dbReference type="Proteomes" id="UP000414233"/>
    </source>
</evidence>
<feature type="binding site" evidence="7">
    <location>
        <position position="115"/>
    </location>
    <ligand>
        <name>Cu cation</name>
        <dbReference type="ChEBI" id="CHEBI:23378"/>
    </ligand>
</feature>
<keyword evidence="8" id="KW-0732">Signal</keyword>
<dbReference type="InterPro" id="IPR002386">
    <property type="entry name" value="Amicyanin/Pseudoazurin"/>
</dbReference>
<gene>
    <name evidence="10" type="primary">mauC_1</name>
    <name evidence="10" type="ORF">PTE30175_00443</name>
</gene>
<dbReference type="Pfam" id="PF00127">
    <property type="entry name" value="Copper-bind"/>
    <property type="match status" value="1"/>
</dbReference>
<keyword evidence="11" id="KW-1185">Reference proteome</keyword>
<comment type="subcellular location">
    <subcellularLocation>
        <location evidence="1">Periplasm</location>
    </subcellularLocation>
</comment>
<dbReference type="OrthoDB" id="9757546at2"/>
<keyword evidence="5" id="KW-0249">Electron transport</keyword>
<dbReference type="Proteomes" id="UP000414233">
    <property type="component" value="Unassembled WGS sequence"/>
</dbReference>
<evidence type="ECO:0000313" key="10">
    <source>
        <dbReference type="EMBL" id="VVD68448.1"/>
    </source>
</evidence>
<dbReference type="InterPro" id="IPR000923">
    <property type="entry name" value="BlueCu_1"/>
</dbReference>
<dbReference type="EMBL" id="CABPRZ010000002">
    <property type="protein sequence ID" value="VVD68448.1"/>
    <property type="molecule type" value="Genomic_DNA"/>
</dbReference>
<feature type="chain" id="PRO_5023039658" evidence="8">
    <location>
        <begin position="27"/>
        <end position="122"/>
    </location>
</feature>
<dbReference type="InterPro" id="IPR052721">
    <property type="entry name" value="ET_Amicyanin"/>
</dbReference>
<dbReference type="PANTHER" id="PTHR36507">
    <property type="entry name" value="BLL1555 PROTEIN"/>
    <property type="match status" value="1"/>
</dbReference>
<organism evidence="10 11">
    <name type="scientific">Pandoraea terrae</name>
    <dbReference type="NCBI Taxonomy" id="1537710"/>
    <lineage>
        <taxon>Bacteria</taxon>
        <taxon>Pseudomonadati</taxon>
        <taxon>Pseudomonadota</taxon>
        <taxon>Betaproteobacteria</taxon>
        <taxon>Burkholderiales</taxon>
        <taxon>Burkholderiaceae</taxon>
        <taxon>Pandoraea</taxon>
    </lineage>
</organism>
<evidence type="ECO:0000256" key="3">
    <source>
        <dbReference type="ARBA" id="ARBA00022723"/>
    </source>
</evidence>
<keyword evidence="2" id="KW-0813">Transport</keyword>
<dbReference type="GO" id="GO:0005507">
    <property type="term" value="F:copper ion binding"/>
    <property type="evidence" value="ECO:0007669"/>
    <property type="project" value="InterPro"/>
</dbReference>
<feature type="signal peptide" evidence="8">
    <location>
        <begin position="1"/>
        <end position="26"/>
    </location>
</feature>
<feature type="binding site" evidence="7">
    <location>
        <position position="112"/>
    </location>
    <ligand>
        <name>Cu cation</name>
        <dbReference type="ChEBI" id="CHEBI:23378"/>
    </ligand>
</feature>
<reference evidence="10 11" key="1">
    <citation type="submission" date="2019-08" db="EMBL/GenBank/DDBJ databases">
        <authorList>
            <person name="Peeters C."/>
        </authorList>
    </citation>
    <scope>NUCLEOTIDE SEQUENCE [LARGE SCALE GENOMIC DNA]</scope>
    <source>
        <strain evidence="10 11">LMG 30175</strain>
    </source>
</reference>
<protein>
    <submittedName>
        <fullName evidence="10">Amicyanin-alpha</fullName>
    </submittedName>
</protein>
<evidence type="ECO:0000256" key="2">
    <source>
        <dbReference type="ARBA" id="ARBA00022448"/>
    </source>
</evidence>
<dbReference type="Gene3D" id="2.60.40.420">
    <property type="entry name" value="Cupredoxins - blue copper proteins"/>
    <property type="match status" value="1"/>
</dbReference>
<accession>A0A5E4S2Y1</accession>
<dbReference type="CDD" id="cd13921">
    <property type="entry name" value="Amicyanin"/>
    <property type="match status" value="1"/>
</dbReference>
<sequence>MSTPVKHALQWLGRLLLVTALTSPFAAVVAAAGATPPPGANAVRIDNFSFSPQTLTVAAGTTVTWVNYDDSPHTVTSDANPHLFNSPAMDTDDKFSHTFTTPGTYKYFCAIHPHMVGVVVVK</sequence>
<feature type="binding site" evidence="7">
    <location>
        <position position="73"/>
    </location>
    <ligand>
        <name>Cu cation</name>
        <dbReference type="ChEBI" id="CHEBI:23378"/>
    </ligand>
</feature>
<evidence type="ECO:0000256" key="6">
    <source>
        <dbReference type="ARBA" id="ARBA00023008"/>
    </source>
</evidence>
<comment type="cofactor">
    <cofactor evidence="7">
        <name>Cu cation</name>
        <dbReference type="ChEBI" id="CHEBI:23378"/>
    </cofactor>
    <text evidence="7">Binds 1 copper ion per subunit.</text>
</comment>
<proteinExistence type="predicted"/>
<evidence type="ECO:0000256" key="5">
    <source>
        <dbReference type="ARBA" id="ARBA00022982"/>
    </source>
</evidence>
<dbReference type="GO" id="GO:0042597">
    <property type="term" value="C:periplasmic space"/>
    <property type="evidence" value="ECO:0007669"/>
    <property type="project" value="UniProtKB-SubCell"/>
</dbReference>
<evidence type="ECO:0000256" key="4">
    <source>
        <dbReference type="ARBA" id="ARBA00022764"/>
    </source>
</evidence>
<keyword evidence="6 7" id="KW-0186">Copper</keyword>
<dbReference type="GO" id="GO:0009055">
    <property type="term" value="F:electron transfer activity"/>
    <property type="evidence" value="ECO:0007669"/>
    <property type="project" value="InterPro"/>
</dbReference>
<evidence type="ECO:0000259" key="9">
    <source>
        <dbReference type="Pfam" id="PF00127"/>
    </source>
</evidence>
<name>A0A5E4S2Y1_9BURK</name>
<keyword evidence="4" id="KW-0574">Periplasm</keyword>
<feature type="domain" description="Blue (type 1) copper" evidence="9">
    <location>
        <begin position="43"/>
        <end position="122"/>
    </location>
</feature>
<dbReference type="InterPro" id="IPR008972">
    <property type="entry name" value="Cupredoxin"/>
</dbReference>
<evidence type="ECO:0000256" key="1">
    <source>
        <dbReference type="ARBA" id="ARBA00004418"/>
    </source>
</evidence>
<evidence type="ECO:0000256" key="8">
    <source>
        <dbReference type="SAM" id="SignalP"/>
    </source>
</evidence>
<feature type="binding site" evidence="7">
    <location>
        <position position="109"/>
    </location>
    <ligand>
        <name>Cu cation</name>
        <dbReference type="ChEBI" id="CHEBI:23378"/>
    </ligand>
</feature>
<keyword evidence="3 7" id="KW-0479">Metal-binding</keyword>
<dbReference type="AlphaFoldDB" id="A0A5E4S2Y1"/>
<dbReference type="PRINTS" id="PR00155">
    <property type="entry name" value="AMICYANIN"/>
</dbReference>
<dbReference type="InterPro" id="IPR035668">
    <property type="entry name" value="Amicyanin"/>
</dbReference>
<dbReference type="SUPFAM" id="SSF49503">
    <property type="entry name" value="Cupredoxins"/>
    <property type="match status" value="1"/>
</dbReference>
<dbReference type="RefSeq" id="WP_150695432.1">
    <property type="nucleotide sequence ID" value="NZ_CABPRZ010000002.1"/>
</dbReference>